<dbReference type="InterPro" id="IPR036322">
    <property type="entry name" value="WD40_repeat_dom_sf"/>
</dbReference>
<dbReference type="PROSITE" id="PS50294">
    <property type="entry name" value="WD_REPEATS_REGION"/>
    <property type="match status" value="1"/>
</dbReference>
<feature type="compositionally biased region" description="Acidic residues" evidence="8">
    <location>
        <begin position="10"/>
        <end position="36"/>
    </location>
</feature>
<dbReference type="SMART" id="SM01035">
    <property type="entry name" value="BOP1NT"/>
    <property type="match status" value="1"/>
</dbReference>
<keyword evidence="11" id="KW-1185">Reference proteome</keyword>
<comment type="subcellular location">
    <subcellularLocation>
        <location evidence="6">Nucleus</location>
        <location evidence="6">Nucleolus</location>
    </subcellularLocation>
    <subcellularLocation>
        <location evidence="6">Nucleus</location>
        <location evidence="6">Nucleoplasm</location>
    </subcellularLocation>
</comment>
<dbReference type="InterPro" id="IPR019775">
    <property type="entry name" value="WD40_repeat_CS"/>
</dbReference>
<evidence type="ECO:0000259" key="9">
    <source>
        <dbReference type="SMART" id="SM01035"/>
    </source>
</evidence>
<sequence>MGKRKNLKEVEEEEFPEIDINEEFDEGDIESEDEATGDEKEYKDVDDQVEDLDTEVDSQASDIYEDFEEKRVRVLRRKQLPEIDPVYDSDTSDEELHNTVGNIPMEWYNDYPHIGYDVNGNKIMRPAQGDDLDKFLSTMDDKNAWRSVYDKLEGKNIVLNKEELEMLKRIQQHQFPETMYDPYEPTVEWFSGNTEVMPLSGAHEPKRRFIPSKLEASKIMKIAKAIRAGLIVPGKKKTADKPKFYDIWSNTGEENTLKNHIPAPKLKLPEHNESYNPPSEYLLTKGEEKEWEEMDPEDRPHNFLPKKHSTLRHVGAYKRFIQERFERCLDLYLCPRTIKQKLDIDPESLIPKLPSPKDLKPFPTKLSITYKGHSAKVRSFSLDPTGQWIVSCGDDKTVRIWEIATGRNLKTVKVDEIPMAAAWSPSKSVSLIAVATGEKVILLNPGLASQEVTETTEQVIATAWENVKNTGAVKWEKPTAAEISNGHSIHIVLPKAVTSIAWHRRGDYFATVSPDANSAAVQIHQISKGSTQNPFKKSKGLVQKVIFHPTKPFLFVATQRSVKVYNLVKQELVKKLMPGCKWISSIDIHPAGDNLIIGTYDKRIHWFDMDLSAKPYKTLRYHKEAVRQVAYHKRYPLFASSSDDGSVLLFHGMVYNDLMQNPLIVPLKTLSAHERVESLGALDCQWHPIQPWIFSSGADNTIKMFV</sequence>
<dbReference type="InterPro" id="IPR015943">
    <property type="entry name" value="WD40/YVTN_repeat-like_dom_sf"/>
</dbReference>
<dbReference type="FunFam" id="2.130.10.10:FF:000061">
    <property type="entry name" value="Ribosome biogenesis protein BOP1 homolog"/>
    <property type="match status" value="1"/>
</dbReference>
<evidence type="ECO:0000256" key="8">
    <source>
        <dbReference type="SAM" id="MobiDB-lite"/>
    </source>
</evidence>
<dbReference type="GO" id="GO:0043021">
    <property type="term" value="F:ribonucleoprotein complex binding"/>
    <property type="evidence" value="ECO:0007669"/>
    <property type="project" value="UniProtKB-UniRule"/>
</dbReference>
<keyword evidence="4" id="KW-0677">Repeat</keyword>
<keyword evidence="5 6" id="KW-0539">Nucleus</keyword>
<dbReference type="PROSITE" id="PS50082">
    <property type="entry name" value="WD_REPEATS_2"/>
    <property type="match status" value="1"/>
</dbReference>
<comment type="function">
    <text evidence="6">Component of the NOP7 complex, which is required for maturation of the 25S and 5.8S ribosomal RNAs and formation of the 60S ribosome.</text>
</comment>
<feature type="region of interest" description="Disordered" evidence="8">
    <location>
        <begin position="1"/>
        <end position="50"/>
    </location>
</feature>
<evidence type="ECO:0000256" key="1">
    <source>
        <dbReference type="ARBA" id="ARBA00022517"/>
    </source>
</evidence>
<reference evidence="10" key="1">
    <citation type="submission" date="2020-05" db="EMBL/GenBank/DDBJ databases">
        <title>Phylogenomic resolution of chytrid fungi.</title>
        <authorList>
            <person name="Stajich J.E."/>
            <person name="Amses K."/>
            <person name="Simmons R."/>
            <person name="Seto K."/>
            <person name="Myers J."/>
            <person name="Bonds A."/>
            <person name="Quandt C.A."/>
            <person name="Barry K."/>
            <person name="Liu P."/>
            <person name="Grigoriev I."/>
            <person name="Longcore J.E."/>
            <person name="James T.Y."/>
        </authorList>
    </citation>
    <scope>NUCLEOTIDE SEQUENCE</scope>
    <source>
        <strain evidence="10">PLAUS21</strain>
    </source>
</reference>
<dbReference type="SUPFAM" id="SSF50978">
    <property type="entry name" value="WD40 repeat-like"/>
    <property type="match status" value="1"/>
</dbReference>
<dbReference type="PANTHER" id="PTHR17605">
    <property type="entry name" value="RIBOSOME BIOGENESIS PROTEIN BOP1 BLOCK OF PROLIFERATION 1 PROTEIN"/>
    <property type="match status" value="1"/>
</dbReference>
<dbReference type="InterPro" id="IPR001680">
    <property type="entry name" value="WD40_rpt"/>
</dbReference>
<dbReference type="Gene3D" id="2.130.10.10">
    <property type="entry name" value="YVTN repeat-like/Quinoprotein amine dehydrogenase"/>
    <property type="match status" value="1"/>
</dbReference>
<dbReference type="GO" id="GO:0005654">
    <property type="term" value="C:nucleoplasm"/>
    <property type="evidence" value="ECO:0007669"/>
    <property type="project" value="UniProtKB-SubCell"/>
</dbReference>
<accession>A0AAD5UKR1</accession>
<dbReference type="HAMAP" id="MF_03027">
    <property type="entry name" value="BOP1"/>
    <property type="match status" value="1"/>
</dbReference>
<dbReference type="Pfam" id="PF08145">
    <property type="entry name" value="BOP1NT"/>
    <property type="match status" value="1"/>
</dbReference>
<evidence type="ECO:0000313" key="10">
    <source>
        <dbReference type="EMBL" id="KAJ3260770.1"/>
    </source>
</evidence>
<dbReference type="PANTHER" id="PTHR17605:SF0">
    <property type="entry name" value="RIBOSOME BIOGENESIS PROTEIN BOP1"/>
    <property type="match status" value="1"/>
</dbReference>
<feature type="compositionally biased region" description="Basic and acidic residues" evidence="8">
    <location>
        <begin position="37"/>
        <end position="46"/>
    </location>
</feature>
<organism evidence="10 11">
    <name type="scientific">Boothiomyces macroporosus</name>
    <dbReference type="NCBI Taxonomy" id="261099"/>
    <lineage>
        <taxon>Eukaryota</taxon>
        <taxon>Fungi</taxon>
        <taxon>Fungi incertae sedis</taxon>
        <taxon>Chytridiomycota</taxon>
        <taxon>Chytridiomycota incertae sedis</taxon>
        <taxon>Chytridiomycetes</taxon>
        <taxon>Rhizophydiales</taxon>
        <taxon>Terramycetaceae</taxon>
        <taxon>Boothiomyces</taxon>
    </lineage>
</organism>
<dbReference type="GO" id="GO:0070545">
    <property type="term" value="C:PeBoW complex"/>
    <property type="evidence" value="ECO:0007669"/>
    <property type="project" value="TreeGrafter"/>
</dbReference>
<dbReference type="GO" id="GO:0000463">
    <property type="term" value="P:maturation of LSU-rRNA from tricistronic rRNA transcript (SSU-rRNA, 5.8S rRNA, LSU-rRNA)"/>
    <property type="evidence" value="ECO:0007669"/>
    <property type="project" value="UniProtKB-UniRule"/>
</dbReference>
<protein>
    <recommendedName>
        <fullName evidence="6">Ribosome biogenesis protein ERB1</fullName>
    </recommendedName>
    <alternativeName>
        <fullName evidence="6">Eukaryotic ribosome biogenesis protein 1</fullName>
    </alternativeName>
</protein>
<dbReference type="PROSITE" id="PS00678">
    <property type="entry name" value="WD_REPEATS_1"/>
    <property type="match status" value="1"/>
</dbReference>
<dbReference type="CDD" id="cd00200">
    <property type="entry name" value="WD40"/>
    <property type="match status" value="1"/>
</dbReference>
<evidence type="ECO:0000256" key="6">
    <source>
        <dbReference type="HAMAP-Rule" id="MF_03027"/>
    </source>
</evidence>
<keyword evidence="1 6" id="KW-0690">Ribosome biogenesis</keyword>
<dbReference type="Proteomes" id="UP001210925">
    <property type="component" value="Unassembled WGS sequence"/>
</dbReference>
<dbReference type="AlphaFoldDB" id="A0AAD5UKR1"/>
<evidence type="ECO:0000256" key="2">
    <source>
        <dbReference type="ARBA" id="ARBA00022552"/>
    </source>
</evidence>
<dbReference type="EMBL" id="JADGKB010000009">
    <property type="protein sequence ID" value="KAJ3260770.1"/>
    <property type="molecule type" value="Genomic_DNA"/>
</dbReference>
<dbReference type="GO" id="GO:0030687">
    <property type="term" value="C:preribosome, large subunit precursor"/>
    <property type="evidence" value="ECO:0007669"/>
    <property type="project" value="UniProtKB-UniRule"/>
</dbReference>
<keyword evidence="2 6" id="KW-0698">rRNA processing</keyword>
<comment type="caution">
    <text evidence="10">The sequence shown here is derived from an EMBL/GenBank/DDBJ whole genome shotgun (WGS) entry which is preliminary data.</text>
</comment>
<dbReference type="Pfam" id="PF00400">
    <property type="entry name" value="WD40"/>
    <property type="match status" value="4"/>
</dbReference>
<comment type="similarity">
    <text evidence="6">Belongs to the WD repeat BOP1/ERB1 family.</text>
</comment>
<gene>
    <name evidence="6 10" type="primary">ERB1</name>
    <name evidence="10" type="ORF">HK103_007333</name>
</gene>
<dbReference type="InterPro" id="IPR012953">
    <property type="entry name" value="BOP1_N_dom"/>
</dbReference>
<evidence type="ECO:0000256" key="7">
    <source>
        <dbReference type="PROSITE-ProRule" id="PRU00221"/>
    </source>
</evidence>
<evidence type="ECO:0000256" key="4">
    <source>
        <dbReference type="ARBA" id="ARBA00022737"/>
    </source>
</evidence>
<evidence type="ECO:0000256" key="5">
    <source>
        <dbReference type="ARBA" id="ARBA00023242"/>
    </source>
</evidence>
<comment type="subunit">
    <text evidence="6">Component of the NOP7 complex, composed of ERB1, NOP7 and YTM1. Within the NOP7 complex ERB1 appears to interact directly with NOP7 and YTM1. The NOP7 complex also associates with the 66S pre-ribosome.</text>
</comment>
<keyword evidence="3 7" id="KW-0853">WD repeat</keyword>
<dbReference type="SMART" id="SM00320">
    <property type="entry name" value="WD40"/>
    <property type="match status" value="6"/>
</dbReference>
<dbReference type="GO" id="GO:0000466">
    <property type="term" value="P:maturation of 5.8S rRNA from tricistronic rRNA transcript (SSU-rRNA, 5.8S rRNA, LSU-rRNA)"/>
    <property type="evidence" value="ECO:0007669"/>
    <property type="project" value="UniProtKB-UniRule"/>
</dbReference>
<evidence type="ECO:0000313" key="11">
    <source>
        <dbReference type="Proteomes" id="UP001210925"/>
    </source>
</evidence>
<feature type="domain" description="BOP1 N-terminal" evidence="9">
    <location>
        <begin position="108"/>
        <end position="363"/>
    </location>
</feature>
<name>A0AAD5UKR1_9FUNG</name>
<feature type="repeat" description="WD" evidence="7">
    <location>
        <begin position="370"/>
        <end position="411"/>
    </location>
</feature>
<dbReference type="InterPro" id="IPR028598">
    <property type="entry name" value="BOP1/Erb1"/>
</dbReference>
<evidence type="ECO:0000256" key="3">
    <source>
        <dbReference type="ARBA" id="ARBA00022574"/>
    </source>
</evidence>
<proteinExistence type="inferred from homology"/>